<dbReference type="EMBL" id="KY971610">
    <property type="protein sequence ID" value="ASD51994.1"/>
    <property type="molecule type" value="Genomic_DNA"/>
</dbReference>
<reference evidence="1 2" key="1">
    <citation type="submission" date="2017-04" db="EMBL/GenBank/DDBJ databases">
        <title>Isolation of lytic bacteriophages infecting Pseudomonas strains for biocontrol of fish and shrimp spoilage during chilled storage.</title>
        <authorList>
            <person name="Yang Z."/>
            <person name="Tao X."/>
            <person name="Gao L."/>
            <person name="Rao S."/>
        </authorList>
    </citation>
    <scope>NUCLEOTIDE SEQUENCE [LARGE SCALE GENOMIC DNA]</scope>
</reference>
<dbReference type="Proteomes" id="UP000247773">
    <property type="component" value="Genome"/>
</dbReference>
<gene>
    <name evidence="1" type="ORF">PspYZU05_42</name>
</gene>
<sequence>MTNLNVTFKTLSIAQVLEIGAIKKETGKSNSVIGLEYGVSSDTIAKALKYCVAHEAHVAKEAELAKIEEERLAELAKLETKVEVLPETKPEVTEAKPEVQVTSEKKQRIHKPTKKSVEVFNTSSSKEQFINELISQGFKEGYAKVQYGLCVKFQ</sequence>
<organism evidence="1 2">
    <name type="scientific">Pseudomonas phage PspYZU05</name>
    <dbReference type="NCBI Taxonomy" id="1983556"/>
    <lineage>
        <taxon>Viruses</taxon>
        <taxon>Duplodnaviria</taxon>
        <taxon>Heunggongvirae</taxon>
        <taxon>Uroviricota</taxon>
        <taxon>Caudoviricetes</taxon>
        <taxon>Pantevenvirales</taxon>
        <taxon>Straboviridae</taxon>
        <taxon>Jiangsuvirus</taxon>
        <taxon>Jiangsuvirus pspyzu05</taxon>
    </lineage>
</organism>
<evidence type="ECO:0000313" key="1">
    <source>
        <dbReference type="EMBL" id="ASD51994.1"/>
    </source>
</evidence>
<proteinExistence type="predicted"/>
<evidence type="ECO:0000313" key="2">
    <source>
        <dbReference type="Proteomes" id="UP000247773"/>
    </source>
</evidence>
<accession>A0A2U7NJG0</accession>
<name>A0A2U7NJG0_9CAUD</name>
<keyword evidence="2" id="KW-1185">Reference proteome</keyword>
<protein>
    <submittedName>
        <fullName evidence="1">Uncharacterized protein</fullName>
    </submittedName>
</protein>